<evidence type="ECO:0000256" key="1">
    <source>
        <dbReference type="SAM" id="Phobius"/>
    </source>
</evidence>
<keyword evidence="3" id="KW-1185">Reference proteome</keyword>
<sequence>MCAVAAEFLNVSSSQWIWIGIAIGAVVLLIISLLLCCWCRKRRLRKFDQRQAENNARFGEREQARSIALQDKKLSKQEQHDAIRKKYNLDGASDSQSQPGESAHDV</sequence>
<evidence type="ECO:0000313" key="3">
    <source>
        <dbReference type="Proteomes" id="UP000054560"/>
    </source>
</evidence>
<keyword evidence="1" id="KW-1133">Transmembrane helix</keyword>
<organism evidence="2 3">
    <name type="scientific">Sphaeroforma arctica JP610</name>
    <dbReference type="NCBI Taxonomy" id="667725"/>
    <lineage>
        <taxon>Eukaryota</taxon>
        <taxon>Ichthyosporea</taxon>
        <taxon>Ichthyophonida</taxon>
        <taxon>Sphaeroforma</taxon>
    </lineage>
</organism>
<dbReference type="Proteomes" id="UP000054560">
    <property type="component" value="Unassembled WGS sequence"/>
</dbReference>
<keyword evidence="1" id="KW-0812">Transmembrane</keyword>
<dbReference type="EMBL" id="KQ241744">
    <property type="protein sequence ID" value="KNC84740.1"/>
    <property type="molecule type" value="Genomic_DNA"/>
</dbReference>
<name>A0A0L0G6U2_9EUKA</name>
<evidence type="ECO:0000313" key="2">
    <source>
        <dbReference type="EMBL" id="KNC84740.1"/>
    </source>
</evidence>
<dbReference type="AlphaFoldDB" id="A0A0L0G6U2"/>
<proteinExistence type="predicted"/>
<dbReference type="RefSeq" id="XP_014158642.1">
    <property type="nucleotide sequence ID" value="XM_014303167.1"/>
</dbReference>
<dbReference type="PANTHER" id="PTHR15191">
    <property type="entry name" value="PROTEIN CBG20567"/>
    <property type="match status" value="1"/>
</dbReference>
<gene>
    <name evidence="2" type="ORF">SARC_03052</name>
</gene>
<dbReference type="GO" id="GO:0005737">
    <property type="term" value="C:cytoplasm"/>
    <property type="evidence" value="ECO:0007669"/>
    <property type="project" value="TreeGrafter"/>
</dbReference>
<dbReference type="InterPro" id="IPR052304">
    <property type="entry name" value="PTTG1IP"/>
</dbReference>
<dbReference type="PANTHER" id="PTHR15191:SF3">
    <property type="entry name" value="PITUITARY TUMOR-TRANSFORMING GENE PROTEIN-BINDING FACTOR"/>
    <property type="match status" value="1"/>
</dbReference>
<feature type="transmembrane region" description="Helical" evidence="1">
    <location>
        <begin position="16"/>
        <end position="39"/>
    </location>
</feature>
<dbReference type="GO" id="GO:0005634">
    <property type="term" value="C:nucleus"/>
    <property type="evidence" value="ECO:0007669"/>
    <property type="project" value="TreeGrafter"/>
</dbReference>
<dbReference type="GeneID" id="25903556"/>
<dbReference type="GO" id="GO:0006606">
    <property type="term" value="P:protein import into nucleus"/>
    <property type="evidence" value="ECO:0007669"/>
    <property type="project" value="TreeGrafter"/>
</dbReference>
<keyword evidence="1" id="KW-0472">Membrane</keyword>
<protein>
    <submittedName>
        <fullName evidence="2">Uncharacterized protein</fullName>
    </submittedName>
</protein>
<reference evidence="2 3" key="1">
    <citation type="submission" date="2011-02" db="EMBL/GenBank/DDBJ databases">
        <title>The Genome Sequence of Sphaeroforma arctica JP610.</title>
        <authorList>
            <consortium name="The Broad Institute Genome Sequencing Platform"/>
            <person name="Russ C."/>
            <person name="Cuomo C."/>
            <person name="Young S.K."/>
            <person name="Zeng Q."/>
            <person name="Gargeya S."/>
            <person name="Alvarado L."/>
            <person name="Berlin A."/>
            <person name="Chapman S.B."/>
            <person name="Chen Z."/>
            <person name="Freedman E."/>
            <person name="Gellesch M."/>
            <person name="Goldberg J."/>
            <person name="Griggs A."/>
            <person name="Gujja S."/>
            <person name="Heilman E."/>
            <person name="Heiman D."/>
            <person name="Howarth C."/>
            <person name="Mehta T."/>
            <person name="Neiman D."/>
            <person name="Pearson M."/>
            <person name="Roberts A."/>
            <person name="Saif S."/>
            <person name="Shea T."/>
            <person name="Shenoy N."/>
            <person name="Sisk P."/>
            <person name="Stolte C."/>
            <person name="Sykes S."/>
            <person name="White J."/>
            <person name="Yandava C."/>
            <person name="Burger G."/>
            <person name="Gray M.W."/>
            <person name="Holland P.W.H."/>
            <person name="King N."/>
            <person name="Lang F.B.F."/>
            <person name="Roger A.J."/>
            <person name="Ruiz-Trillo I."/>
            <person name="Haas B."/>
            <person name="Nusbaum C."/>
            <person name="Birren B."/>
        </authorList>
    </citation>
    <scope>NUCLEOTIDE SEQUENCE [LARGE SCALE GENOMIC DNA]</scope>
    <source>
        <strain evidence="2 3">JP610</strain>
    </source>
</reference>
<accession>A0A0L0G6U2</accession>